<name>B8LDY1_THAPS</name>
<feature type="signal peptide" evidence="1">
    <location>
        <begin position="1"/>
        <end position="16"/>
    </location>
</feature>
<dbReference type="PaxDb" id="35128-Thapsdraft623"/>
<keyword evidence="1" id="KW-0732">Signal</keyword>
<keyword evidence="3" id="KW-1185">Reference proteome</keyword>
<reference evidence="2 3" key="2">
    <citation type="journal article" date="2008" name="Nature">
        <title>The Phaeodactylum genome reveals the evolutionary history of diatom genomes.</title>
        <authorList>
            <person name="Bowler C."/>
            <person name="Allen A.E."/>
            <person name="Badger J.H."/>
            <person name="Grimwood J."/>
            <person name="Jabbari K."/>
            <person name="Kuo A."/>
            <person name="Maheswari U."/>
            <person name="Martens C."/>
            <person name="Maumus F."/>
            <person name="Otillar R.P."/>
            <person name="Rayko E."/>
            <person name="Salamov A."/>
            <person name="Vandepoele K."/>
            <person name="Beszteri B."/>
            <person name="Gruber A."/>
            <person name="Heijde M."/>
            <person name="Katinka M."/>
            <person name="Mock T."/>
            <person name="Valentin K."/>
            <person name="Verret F."/>
            <person name="Berges J.A."/>
            <person name="Brownlee C."/>
            <person name="Cadoret J.P."/>
            <person name="Chiovitti A."/>
            <person name="Choi C.J."/>
            <person name="Coesel S."/>
            <person name="De Martino A."/>
            <person name="Detter J.C."/>
            <person name="Durkin C."/>
            <person name="Falciatore A."/>
            <person name="Fournet J."/>
            <person name="Haruta M."/>
            <person name="Huysman M.J."/>
            <person name="Jenkins B.D."/>
            <person name="Jiroutova K."/>
            <person name="Jorgensen R.E."/>
            <person name="Joubert Y."/>
            <person name="Kaplan A."/>
            <person name="Kroger N."/>
            <person name="Kroth P.G."/>
            <person name="La Roche J."/>
            <person name="Lindquist E."/>
            <person name="Lommer M."/>
            <person name="Martin-Jezequel V."/>
            <person name="Lopez P.J."/>
            <person name="Lucas S."/>
            <person name="Mangogna M."/>
            <person name="McGinnis K."/>
            <person name="Medlin L.K."/>
            <person name="Montsant A."/>
            <person name="Oudot-Le Secq M.P."/>
            <person name="Napoli C."/>
            <person name="Obornik M."/>
            <person name="Parker M.S."/>
            <person name="Petit J.L."/>
            <person name="Porcel B.M."/>
            <person name="Poulsen N."/>
            <person name="Robison M."/>
            <person name="Rychlewski L."/>
            <person name="Rynearson T.A."/>
            <person name="Schmutz J."/>
            <person name="Shapiro H."/>
            <person name="Siaut M."/>
            <person name="Stanley M."/>
            <person name="Sussman M.R."/>
            <person name="Taylor A.R."/>
            <person name="Vardi A."/>
            <person name="von Dassow P."/>
            <person name="Vyverman W."/>
            <person name="Willis A."/>
            <person name="Wyrwicz L.S."/>
            <person name="Rokhsar D.S."/>
            <person name="Weissenbach J."/>
            <person name="Armbrust E.V."/>
            <person name="Green B.R."/>
            <person name="Van de Peer Y."/>
            <person name="Grigoriev I.V."/>
        </authorList>
    </citation>
    <scope>NUCLEOTIDE SEQUENCE [LARGE SCALE GENOMIC DNA]</scope>
    <source>
        <strain evidence="2 3">CCMP1335</strain>
    </source>
</reference>
<dbReference type="RefSeq" id="XP_002297233.1">
    <property type="nucleotide sequence ID" value="XM_002297197.1"/>
</dbReference>
<organism evidence="2 3">
    <name type="scientific">Thalassiosira pseudonana</name>
    <name type="common">Marine diatom</name>
    <name type="synonym">Cyclotella nana</name>
    <dbReference type="NCBI Taxonomy" id="35128"/>
    <lineage>
        <taxon>Eukaryota</taxon>
        <taxon>Sar</taxon>
        <taxon>Stramenopiles</taxon>
        <taxon>Ochrophyta</taxon>
        <taxon>Bacillariophyta</taxon>
        <taxon>Coscinodiscophyceae</taxon>
        <taxon>Thalassiosirophycidae</taxon>
        <taxon>Thalassiosirales</taxon>
        <taxon>Thalassiosiraceae</taxon>
        <taxon>Thalassiosira</taxon>
    </lineage>
</organism>
<dbReference type="EMBL" id="DS999422">
    <property type="protein sequence ID" value="EED86463.1"/>
    <property type="molecule type" value="Genomic_DNA"/>
</dbReference>
<dbReference type="InParanoid" id="B8LDY1"/>
<sequence length="124" mass="14386">MKYLHLVLVSVLPVLASSFQKAMNAISHRTDPSNTPLRFYPENFNRAKVCATHYGTCDVDEMEKLADELEQFQHNESIGELQGREHYLDTKQVTEMLRTQSKLKSMIDAYQDHHHPDMFDMSDV</sequence>
<proteinExistence type="predicted"/>
<evidence type="ECO:0000256" key="1">
    <source>
        <dbReference type="SAM" id="SignalP"/>
    </source>
</evidence>
<evidence type="ECO:0000313" key="2">
    <source>
        <dbReference type="EMBL" id="EED86463.1"/>
    </source>
</evidence>
<dbReference type="AlphaFoldDB" id="B8LDY1"/>
<dbReference type="Proteomes" id="UP000001449">
    <property type="component" value="Unassembled WGS sequence"/>
</dbReference>
<dbReference type="KEGG" id="tps:THAPSDRAFT_bd623"/>
<evidence type="ECO:0000313" key="3">
    <source>
        <dbReference type="Proteomes" id="UP000001449"/>
    </source>
</evidence>
<protein>
    <submittedName>
        <fullName evidence="2">Uncharacterized protein</fullName>
    </submittedName>
</protein>
<dbReference type="HOGENOM" id="CLU_2008546_0_0_1"/>
<dbReference type="GeneID" id="7444426"/>
<accession>B8LDY1</accession>
<reference evidence="2 3" key="1">
    <citation type="journal article" date="2004" name="Science">
        <title>The genome of the diatom Thalassiosira pseudonana: ecology, evolution, and metabolism.</title>
        <authorList>
            <person name="Armbrust E.V."/>
            <person name="Berges J.A."/>
            <person name="Bowler C."/>
            <person name="Green B.R."/>
            <person name="Martinez D."/>
            <person name="Putnam N.H."/>
            <person name="Zhou S."/>
            <person name="Allen A.E."/>
            <person name="Apt K.E."/>
            <person name="Bechner M."/>
            <person name="Brzezinski M.A."/>
            <person name="Chaal B.K."/>
            <person name="Chiovitti A."/>
            <person name="Davis A.K."/>
            <person name="Demarest M.S."/>
            <person name="Detter J.C."/>
            <person name="Glavina T."/>
            <person name="Goodstein D."/>
            <person name="Hadi M.Z."/>
            <person name="Hellsten U."/>
            <person name="Hildebrand M."/>
            <person name="Jenkins B.D."/>
            <person name="Jurka J."/>
            <person name="Kapitonov V.V."/>
            <person name="Kroger N."/>
            <person name="Lau W.W."/>
            <person name="Lane T.W."/>
            <person name="Larimer F.W."/>
            <person name="Lippmeier J.C."/>
            <person name="Lucas S."/>
            <person name="Medina M."/>
            <person name="Montsant A."/>
            <person name="Obornik M."/>
            <person name="Parker M.S."/>
            <person name="Palenik B."/>
            <person name="Pazour G.J."/>
            <person name="Richardson P.M."/>
            <person name="Rynearson T.A."/>
            <person name="Saito M.A."/>
            <person name="Schwartz D.C."/>
            <person name="Thamatrakoln K."/>
            <person name="Valentin K."/>
            <person name="Vardi A."/>
            <person name="Wilkerson F.P."/>
            <person name="Rokhsar D.S."/>
        </authorList>
    </citation>
    <scope>NUCLEOTIDE SEQUENCE [LARGE SCALE GENOMIC DNA]</scope>
    <source>
        <strain evidence="2 3">CCMP1335</strain>
    </source>
</reference>
<gene>
    <name evidence="2" type="ORF">THAPSDRAFT_bd623</name>
</gene>
<feature type="chain" id="PRO_5002874029" evidence="1">
    <location>
        <begin position="17"/>
        <end position="124"/>
    </location>
</feature>